<organism evidence="2">
    <name type="scientific">Alexandrium catenella</name>
    <name type="common">Red tide dinoflagellate</name>
    <name type="synonym">Gonyaulax catenella</name>
    <dbReference type="NCBI Taxonomy" id="2925"/>
    <lineage>
        <taxon>Eukaryota</taxon>
        <taxon>Sar</taxon>
        <taxon>Alveolata</taxon>
        <taxon>Dinophyceae</taxon>
        <taxon>Gonyaulacales</taxon>
        <taxon>Pyrocystaceae</taxon>
        <taxon>Alexandrium</taxon>
    </lineage>
</organism>
<reference evidence="2" key="1">
    <citation type="submission" date="2021-01" db="EMBL/GenBank/DDBJ databases">
        <authorList>
            <person name="Corre E."/>
            <person name="Pelletier E."/>
            <person name="Niang G."/>
            <person name="Scheremetjew M."/>
            <person name="Finn R."/>
            <person name="Kale V."/>
            <person name="Holt S."/>
            <person name="Cochrane G."/>
            <person name="Meng A."/>
            <person name="Brown T."/>
            <person name="Cohen L."/>
        </authorList>
    </citation>
    <scope>NUCLEOTIDE SEQUENCE</scope>
    <source>
        <strain evidence="2">OF101</strain>
    </source>
</reference>
<feature type="region of interest" description="Disordered" evidence="1">
    <location>
        <begin position="410"/>
        <end position="470"/>
    </location>
</feature>
<feature type="compositionally biased region" description="Basic and acidic residues" evidence="1">
    <location>
        <begin position="194"/>
        <end position="226"/>
    </location>
</feature>
<feature type="region of interest" description="Disordered" evidence="1">
    <location>
        <begin position="326"/>
        <end position="347"/>
    </location>
</feature>
<dbReference type="EMBL" id="HBGE01082269">
    <property type="protein sequence ID" value="CAD9172316.1"/>
    <property type="molecule type" value="Transcribed_RNA"/>
</dbReference>
<feature type="compositionally biased region" description="Basic and acidic residues" evidence="1">
    <location>
        <begin position="411"/>
        <end position="420"/>
    </location>
</feature>
<evidence type="ECO:0000313" key="2">
    <source>
        <dbReference type="EMBL" id="CAD9172316.1"/>
    </source>
</evidence>
<gene>
    <name evidence="2" type="ORF">ACAT0790_LOCUS49085</name>
</gene>
<evidence type="ECO:0000256" key="1">
    <source>
        <dbReference type="SAM" id="MobiDB-lite"/>
    </source>
</evidence>
<protein>
    <submittedName>
        <fullName evidence="2">Uncharacterized protein</fullName>
    </submittedName>
</protein>
<name>A0A7S1WJR1_ALECA</name>
<accession>A0A7S1WJR1</accession>
<proteinExistence type="predicted"/>
<sequence>MAPQDDSLSVGDTVVVSDMPEDTGLNGTMGVLLKPVGKGRWALKVDGDEKSKVVPTPNLQKVNVKGSGPPAGGSSSAPAKYSIVGTWDDWEPQEMLWNSRFQHFEFAATIGTDGSESFKILQNGDWDGCVYPDRKDACPHDNHKIHGPDDGGLNEEWTIGVHPSDKATVGARIKIVLHVSKDGKPARVDWGHAQEAEQARMPVEARKPAMPAEEPKYADRAEEQRSRPRQKFTDGLFKPPEAQANINSGGGQERQQAQPASWDQLARQEDVEDVERKARERLMARFAAAAEADPLAIEDEQTSWADEVEDRQRIDRLQQVEMNKQRYRRSVEEATRKPGELSKDEAARQMQNATRFCVECGKMTAAFFGNGVCESCWKVWESLEKKGEPTDVIPSNLPAGLRIYLRMKKSQMKEGPQREGDAEEAEQEVVRERKIRSRRTVERPKKAAAQAQAAKDDDEDEYWDELPLPK</sequence>
<dbReference type="AlphaFoldDB" id="A0A7S1WJR1"/>
<feature type="compositionally biased region" description="Basic and acidic residues" evidence="1">
    <location>
        <begin position="329"/>
        <end position="347"/>
    </location>
</feature>
<feature type="region of interest" description="Disordered" evidence="1">
    <location>
        <begin position="194"/>
        <end position="273"/>
    </location>
</feature>